<organism evidence="1 2">
    <name type="scientific">Tetradesmus obliquus</name>
    <name type="common">Green alga</name>
    <name type="synonym">Acutodesmus obliquus</name>
    <dbReference type="NCBI Taxonomy" id="3088"/>
    <lineage>
        <taxon>Eukaryota</taxon>
        <taxon>Viridiplantae</taxon>
        <taxon>Chlorophyta</taxon>
        <taxon>core chlorophytes</taxon>
        <taxon>Chlorophyceae</taxon>
        <taxon>CS clade</taxon>
        <taxon>Sphaeropleales</taxon>
        <taxon>Scenedesmaceae</taxon>
        <taxon>Tetradesmus</taxon>
    </lineage>
</organism>
<dbReference type="Proteomes" id="UP001244341">
    <property type="component" value="Chromosome 1b"/>
</dbReference>
<dbReference type="EMBL" id="CP126208">
    <property type="protein sequence ID" value="WIA09599.1"/>
    <property type="molecule type" value="Genomic_DNA"/>
</dbReference>
<reference evidence="1 2" key="1">
    <citation type="submission" date="2023-05" db="EMBL/GenBank/DDBJ databases">
        <title>A 100% complete, gapless, phased diploid assembly of the Scenedesmus obliquus UTEX 3031 genome.</title>
        <authorList>
            <person name="Biondi T.C."/>
            <person name="Hanschen E.R."/>
            <person name="Kwon T."/>
            <person name="Eng W."/>
            <person name="Kruse C.P.S."/>
            <person name="Koehler S.I."/>
            <person name="Kunde Y."/>
            <person name="Gleasner C.D."/>
            <person name="You Mak K.T."/>
            <person name="Polle J."/>
            <person name="Hovde B.T."/>
            <person name="Starkenburg S.R."/>
        </authorList>
    </citation>
    <scope>NUCLEOTIDE SEQUENCE [LARGE SCALE GENOMIC DNA]</scope>
    <source>
        <strain evidence="1 2">DOE0152z</strain>
    </source>
</reference>
<protein>
    <submittedName>
        <fullName evidence="1">Uncharacterized protein</fullName>
    </submittedName>
</protein>
<gene>
    <name evidence="1" type="ORF">OEZ85_008991</name>
</gene>
<accession>A0ABY8TKE9</accession>
<evidence type="ECO:0000313" key="1">
    <source>
        <dbReference type="EMBL" id="WIA09599.1"/>
    </source>
</evidence>
<proteinExistence type="predicted"/>
<name>A0ABY8TKE9_TETOB</name>
<keyword evidence="2" id="KW-1185">Reference proteome</keyword>
<sequence length="144" mass="15123">MDVEGVEPNTELAGLVDTFLDTHSKSPKLVAAQTDIGPLPDNSEASFFLAQGLKSLVGGNIHAALHRLSRAGPGQQLELASSLIKVADVCRALYEHEEAEQLLRTAAGVCFEVQLQAAELAPGTARKLQVLLDVLHAQGSAAAC</sequence>
<evidence type="ECO:0000313" key="2">
    <source>
        <dbReference type="Proteomes" id="UP001244341"/>
    </source>
</evidence>